<organism evidence="1 2">
    <name type="scientific">Trichoderma gamsii</name>
    <dbReference type="NCBI Taxonomy" id="398673"/>
    <lineage>
        <taxon>Eukaryota</taxon>
        <taxon>Fungi</taxon>
        <taxon>Dikarya</taxon>
        <taxon>Ascomycota</taxon>
        <taxon>Pezizomycotina</taxon>
        <taxon>Sordariomycetes</taxon>
        <taxon>Hypocreomycetidae</taxon>
        <taxon>Hypocreales</taxon>
        <taxon>Hypocreaceae</taxon>
        <taxon>Trichoderma</taxon>
    </lineage>
</organism>
<dbReference type="EMBL" id="JPDN02000002">
    <property type="protein sequence ID" value="PON30467.1"/>
    <property type="molecule type" value="Genomic_DNA"/>
</dbReference>
<gene>
    <name evidence="1" type="ORF">TGAM01_v200907</name>
</gene>
<sequence length="152" mass="16617">MDGSRETIAAVAGRGRLLAVDASQRTFIYRQISRMTVAVEEEDFFQAEADVLFLVDMVLARPHARWCHLSLCVCIQQVILESSASNRRLALAVAPEVERGTSVGKVLAGDEPMMEHEWRSAWKLQKDGRWASTASAWGLACDSTALGLAPGA</sequence>
<protein>
    <submittedName>
        <fullName evidence="1">Uncharacterized protein</fullName>
    </submittedName>
</protein>
<evidence type="ECO:0000313" key="2">
    <source>
        <dbReference type="Proteomes" id="UP000054821"/>
    </source>
</evidence>
<dbReference type="RefSeq" id="XP_018656265.1">
    <property type="nucleotide sequence ID" value="XM_018810534.1"/>
</dbReference>
<dbReference type="Proteomes" id="UP000054821">
    <property type="component" value="Unassembled WGS sequence"/>
</dbReference>
<dbReference type="AlphaFoldDB" id="A0A2P5A1Q5"/>
<proteinExistence type="predicted"/>
<evidence type="ECO:0000313" key="1">
    <source>
        <dbReference type="EMBL" id="PON30467.1"/>
    </source>
</evidence>
<accession>A0A2P5A1Q5</accession>
<reference evidence="1 2" key="1">
    <citation type="journal article" date="2016" name="Genome Announc.">
        <title>Draft Whole-Genome Sequence of Trichoderma gamsii T6085, a Promising Biocontrol Agent of Fusarium Head Blight on Wheat.</title>
        <authorList>
            <person name="Baroncelli R."/>
            <person name="Zapparata A."/>
            <person name="Piaggeschi G."/>
            <person name="Sarrocco S."/>
            <person name="Vannacci G."/>
        </authorList>
    </citation>
    <scope>NUCLEOTIDE SEQUENCE [LARGE SCALE GENOMIC DNA]</scope>
    <source>
        <strain evidence="1 2">T6085</strain>
    </source>
</reference>
<dbReference type="GeneID" id="29990617"/>
<name>A0A2P5A1Q5_9HYPO</name>
<keyword evidence="2" id="KW-1185">Reference proteome</keyword>
<comment type="caution">
    <text evidence="1">The sequence shown here is derived from an EMBL/GenBank/DDBJ whole genome shotgun (WGS) entry which is preliminary data.</text>
</comment>